<reference evidence="3" key="1">
    <citation type="journal article" date="2020" name="Nat. Commun.">
        <title>Genome sequence of the cluster root forming white lupin.</title>
        <authorList>
            <person name="Hufnagel B."/>
            <person name="Marques A."/>
            <person name="Soriano A."/>
            <person name="Marques L."/>
            <person name="Divol F."/>
            <person name="Doumas P."/>
            <person name="Sallet E."/>
            <person name="Mancinotti D."/>
            <person name="Carrere S."/>
            <person name="Marande W."/>
            <person name="Arribat S."/>
            <person name="Keller J."/>
            <person name="Huneau C."/>
            <person name="Blein T."/>
            <person name="Aime D."/>
            <person name="Laguerre M."/>
            <person name="Taylor J."/>
            <person name="Schubert V."/>
            <person name="Nelson M."/>
            <person name="Geu-Flores F."/>
            <person name="Crespi M."/>
            <person name="Gallardo-Guerrero K."/>
            <person name="Delaux P.-M."/>
            <person name="Salse J."/>
            <person name="Berges H."/>
            <person name="Guyot R."/>
            <person name="Gouzy J."/>
            <person name="Peret B."/>
        </authorList>
    </citation>
    <scope>NUCLEOTIDE SEQUENCE [LARGE SCALE GENOMIC DNA]</scope>
    <source>
        <strain evidence="3">cv. Amiga</strain>
    </source>
</reference>
<evidence type="ECO:0000313" key="3">
    <source>
        <dbReference type="Proteomes" id="UP000447434"/>
    </source>
</evidence>
<keyword evidence="3" id="KW-1185">Reference proteome</keyword>
<dbReference type="OrthoDB" id="4726at2759"/>
<accession>A0A6A4P1Y2</accession>
<evidence type="ECO:0000256" key="1">
    <source>
        <dbReference type="SAM" id="Coils"/>
    </source>
</evidence>
<dbReference type="AlphaFoldDB" id="A0A6A4P1Y2"/>
<comment type="caution">
    <text evidence="2">The sequence shown here is derived from an EMBL/GenBank/DDBJ whole genome shotgun (WGS) entry which is preliminary data.</text>
</comment>
<proteinExistence type="predicted"/>
<name>A0A6A4P1Y2_LUPAL</name>
<evidence type="ECO:0000313" key="2">
    <source>
        <dbReference type="EMBL" id="KAE9595440.1"/>
    </source>
</evidence>
<gene>
    <name evidence="2" type="ORF">Lalb_Chr17g0338821</name>
</gene>
<sequence length="69" mass="8048">MPAINDGTAMKELDEMKWQLKEMEEEVAAFRDMQAKVEKEIRSIQGFIPIHYLINNRNMVNLSLSNHSL</sequence>
<dbReference type="EMBL" id="WOCE01000017">
    <property type="protein sequence ID" value="KAE9595440.1"/>
    <property type="molecule type" value="Genomic_DNA"/>
</dbReference>
<feature type="coiled-coil region" evidence="1">
    <location>
        <begin position="13"/>
        <end position="40"/>
    </location>
</feature>
<keyword evidence="1" id="KW-0175">Coiled coil</keyword>
<protein>
    <submittedName>
        <fullName evidence="2">Uncharacterized protein</fullName>
    </submittedName>
</protein>
<organism evidence="2 3">
    <name type="scientific">Lupinus albus</name>
    <name type="common">White lupine</name>
    <name type="synonym">Lupinus termis</name>
    <dbReference type="NCBI Taxonomy" id="3870"/>
    <lineage>
        <taxon>Eukaryota</taxon>
        <taxon>Viridiplantae</taxon>
        <taxon>Streptophyta</taxon>
        <taxon>Embryophyta</taxon>
        <taxon>Tracheophyta</taxon>
        <taxon>Spermatophyta</taxon>
        <taxon>Magnoliopsida</taxon>
        <taxon>eudicotyledons</taxon>
        <taxon>Gunneridae</taxon>
        <taxon>Pentapetalae</taxon>
        <taxon>rosids</taxon>
        <taxon>fabids</taxon>
        <taxon>Fabales</taxon>
        <taxon>Fabaceae</taxon>
        <taxon>Papilionoideae</taxon>
        <taxon>50 kb inversion clade</taxon>
        <taxon>genistoids sensu lato</taxon>
        <taxon>core genistoids</taxon>
        <taxon>Genisteae</taxon>
        <taxon>Lupinus</taxon>
    </lineage>
</organism>
<dbReference type="Proteomes" id="UP000447434">
    <property type="component" value="Chromosome 17"/>
</dbReference>